<feature type="chain" id="PRO_5047322307" description="PEGA domain-containing protein" evidence="2">
    <location>
        <begin position="29"/>
        <end position="497"/>
    </location>
</feature>
<feature type="coiled-coil region" evidence="1">
    <location>
        <begin position="305"/>
        <end position="332"/>
    </location>
</feature>
<keyword evidence="1" id="KW-0175">Coiled coil</keyword>
<accession>A0ABQ6A0B3</accession>
<reference evidence="4" key="1">
    <citation type="journal article" date="2019" name="Int. J. Syst. Evol. Microbiol.">
        <title>The Global Catalogue of Microorganisms (GCM) 10K type strain sequencing project: providing services to taxonomists for standard genome sequencing and annotation.</title>
        <authorList>
            <consortium name="The Broad Institute Genomics Platform"/>
            <consortium name="The Broad Institute Genome Sequencing Center for Infectious Disease"/>
            <person name="Wu L."/>
            <person name="Ma J."/>
        </authorList>
    </citation>
    <scope>NUCLEOTIDE SEQUENCE [LARGE SCALE GENOMIC DNA]</scope>
    <source>
        <strain evidence="4">NBRC 100033</strain>
    </source>
</reference>
<dbReference type="RefSeq" id="WP_027850586.1">
    <property type="nucleotide sequence ID" value="NZ_BSOR01000039.1"/>
</dbReference>
<evidence type="ECO:0008006" key="5">
    <source>
        <dbReference type="Google" id="ProtNLM"/>
    </source>
</evidence>
<organism evidence="3 4">
    <name type="scientific">Marinospirillum insulare</name>
    <dbReference type="NCBI Taxonomy" id="217169"/>
    <lineage>
        <taxon>Bacteria</taxon>
        <taxon>Pseudomonadati</taxon>
        <taxon>Pseudomonadota</taxon>
        <taxon>Gammaproteobacteria</taxon>
        <taxon>Oceanospirillales</taxon>
        <taxon>Oceanospirillaceae</taxon>
        <taxon>Marinospirillum</taxon>
    </lineage>
</organism>
<dbReference type="Proteomes" id="UP001156682">
    <property type="component" value="Unassembled WGS sequence"/>
</dbReference>
<protein>
    <recommendedName>
        <fullName evidence="5">PEGA domain-containing protein</fullName>
    </recommendedName>
</protein>
<evidence type="ECO:0000256" key="2">
    <source>
        <dbReference type="SAM" id="SignalP"/>
    </source>
</evidence>
<comment type="caution">
    <text evidence="3">The sequence shown here is derived from an EMBL/GenBank/DDBJ whole genome shotgun (WGS) entry which is preliminary data.</text>
</comment>
<evidence type="ECO:0000313" key="4">
    <source>
        <dbReference type="Proteomes" id="UP001156682"/>
    </source>
</evidence>
<evidence type="ECO:0000313" key="3">
    <source>
        <dbReference type="EMBL" id="GLR64798.1"/>
    </source>
</evidence>
<keyword evidence="2" id="KW-0732">Signal</keyword>
<dbReference type="EMBL" id="BSOR01000039">
    <property type="protein sequence ID" value="GLR64798.1"/>
    <property type="molecule type" value="Genomic_DNA"/>
</dbReference>
<name>A0ABQ6A0B3_9GAMM</name>
<sequence>MIQSIRVILSRISWVLVFSLLCSGFAWAENYQGQGSTREQAREDLAQQILTTVKSQFESDIQIEEGAFTKNVSQSSKQSSNVILTGVKVKQTDDGQYLATLNKAQFRKDAALTLNKVIAACKTQLPEAWQPRRQVLTQCVQDVDAAISMARVVGKKSEINQLSELRTNIYNEYNKALVVIASTPEVGYSLDGKTFSNGSSHRVNSGEHTIIWQDQGYCKHQETFTIKAGEEISFNPKLGRTPQITFLSPNLDAYLTVNGKDATLGEVHELEECHGMITYSISNDYDSKTDKIRLKPNLSKEVNQRLLTEQEAAKIKQRKEAAEAKLKARQERTANYTNAYTDLNALQLIYGYSVASKYENTHRLRLEAIKNFSAIRYGLGVMYGSSTDSQEYEIYAQAALQLPEFGGHPLSIYGWSFVPYAGAELGLGYHERYHEKLKTKTHKFASSSEFSRDKLVVRYLAGLDIPVSKELAVKLQASKQTSMEKSIEFSLGISMHY</sequence>
<dbReference type="Gene3D" id="3.10.28.20">
    <property type="entry name" value="Acetamidase/Formamidase-like domains"/>
    <property type="match status" value="1"/>
</dbReference>
<keyword evidence="4" id="KW-1185">Reference proteome</keyword>
<feature type="signal peptide" evidence="2">
    <location>
        <begin position="1"/>
        <end position="28"/>
    </location>
</feature>
<evidence type="ECO:0000256" key="1">
    <source>
        <dbReference type="SAM" id="Coils"/>
    </source>
</evidence>
<proteinExistence type="predicted"/>
<gene>
    <name evidence="3" type="ORF">GCM10007878_22360</name>
</gene>